<feature type="region of interest" description="Disordered" evidence="2">
    <location>
        <begin position="299"/>
        <end position="539"/>
    </location>
</feature>
<evidence type="ECO:0000256" key="1">
    <source>
        <dbReference type="PROSITE-ProRule" id="PRU00723"/>
    </source>
</evidence>
<name>H6BSK8_EXODN</name>
<reference evidence="4" key="1">
    <citation type="submission" date="2011-07" db="EMBL/GenBank/DDBJ databases">
        <title>The Genome Sequence of Exophiala (Wangiella) dermatitidis NIH/UT8656.</title>
        <authorList>
            <consortium name="The Broad Institute Genome Sequencing Platform"/>
            <person name="Cuomo C."/>
            <person name="Wang Z."/>
            <person name="Hunicke-Smith S."/>
            <person name="Szanislo P.J."/>
            <person name="Earl A."/>
            <person name="Young S.K."/>
            <person name="Zeng Q."/>
            <person name="Gargeya S."/>
            <person name="Fitzgerald M."/>
            <person name="Haas B."/>
            <person name="Abouelleil A."/>
            <person name="Alvarado L."/>
            <person name="Arachchi H.M."/>
            <person name="Berlin A."/>
            <person name="Brown A."/>
            <person name="Chapman S.B."/>
            <person name="Chen Z."/>
            <person name="Dunbar C."/>
            <person name="Freedman E."/>
            <person name="Gearin G."/>
            <person name="Gellesch M."/>
            <person name="Goldberg J."/>
            <person name="Griggs A."/>
            <person name="Gujja S."/>
            <person name="Heiman D."/>
            <person name="Howarth C."/>
            <person name="Larson L."/>
            <person name="Lui A."/>
            <person name="MacDonald P.J.P."/>
            <person name="Montmayeur A."/>
            <person name="Murphy C."/>
            <person name="Neiman D."/>
            <person name="Pearson M."/>
            <person name="Priest M."/>
            <person name="Roberts A."/>
            <person name="Saif S."/>
            <person name="Shea T."/>
            <person name="Shenoy N."/>
            <person name="Sisk P."/>
            <person name="Stolte C."/>
            <person name="Sykes S."/>
            <person name="Wortman J."/>
            <person name="Nusbaum C."/>
            <person name="Birren B."/>
        </authorList>
    </citation>
    <scope>NUCLEOTIDE SEQUENCE</scope>
    <source>
        <strain evidence="4">NIH/UT8656</strain>
    </source>
</reference>
<dbReference type="GO" id="GO:0008270">
    <property type="term" value="F:zinc ion binding"/>
    <property type="evidence" value="ECO:0007669"/>
    <property type="project" value="UniProtKB-KW"/>
</dbReference>
<dbReference type="InterPro" id="IPR000571">
    <property type="entry name" value="Znf_CCCH"/>
</dbReference>
<feature type="compositionally biased region" description="Low complexity" evidence="2">
    <location>
        <begin position="495"/>
        <end position="517"/>
    </location>
</feature>
<organism evidence="4 5">
    <name type="scientific">Exophiala dermatitidis (strain ATCC 34100 / CBS 525.76 / NIH/UT8656)</name>
    <name type="common">Black yeast</name>
    <name type="synonym">Wangiella dermatitidis</name>
    <dbReference type="NCBI Taxonomy" id="858893"/>
    <lineage>
        <taxon>Eukaryota</taxon>
        <taxon>Fungi</taxon>
        <taxon>Dikarya</taxon>
        <taxon>Ascomycota</taxon>
        <taxon>Pezizomycotina</taxon>
        <taxon>Eurotiomycetes</taxon>
        <taxon>Chaetothyriomycetidae</taxon>
        <taxon>Chaetothyriales</taxon>
        <taxon>Herpotrichiellaceae</taxon>
        <taxon>Exophiala</taxon>
    </lineage>
</organism>
<dbReference type="OrthoDB" id="2270193at2759"/>
<keyword evidence="1" id="KW-0862">Zinc</keyword>
<keyword evidence="1" id="KW-0479">Metal-binding</keyword>
<protein>
    <recommendedName>
        <fullName evidence="3">C3H1-type domain-containing protein</fullName>
    </recommendedName>
</protein>
<dbReference type="InterPro" id="IPR057654">
    <property type="entry name" value="Znf-CCCH_tandem"/>
</dbReference>
<dbReference type="AlphaFoldDB" id="H6BSK8"/>
<sequence length="677" mass="74923">MAASEATLSAELKALVKQHEAYKIKAAEEQQLVEKLLGLLQQKEQSLENLKSDLDDQTESRRRWQKRATDAESRTTSVQHLLVLVDGNQHFFQPGLIRAGTPGAKEAVDTLLAEVKEFARQQHKNDLPETISVVVHIFSDIGRLAQDLAAANLLPDPDRLWTFVQDACKIEPCITISDCGAAHDAVDAKMKQFYELYIENCHCRHIFLALGEESEYYNILQLYSEDDYTKAKTSLVEPAQGFPAGINVPFHIVSLSTLVSVPRKESFSGEITANINGRSSAPQWEDKVEYEVAAPATSELKSVQTVSPTTARHEPKVSSSSSDTHRSKGPEENGLDPSPEQWKETTPARNEPNGIIADDAARESSSAGVVKLEPSTHSSSNSNKTAEQSWETTPSANTYVPPPFEGAWGDEEAGVDGVPGRQEHPQHNGTWTSDPAGSYRGFNKNKQAQKPAWRQERPAGFPARRPRRVPQQFEGSWDDMTQGDEPQSQPSIHESSPSLASASVPASAPNAVSNPNLKSNGFKPLAPGHEGLTKPEPYPNARPIWSPIALNYLDQRIDLKLPRPSPGDQELFDLRSRNRRLCNEHHLRLSCNNTSCPYDHEPISDGVYLALRHKARTLPCSIGPGCRRHDCFGSHHCLNIVSTTGCRRPRCPFQARMHDTTDLVIVNMIEPPPKEVN</sequence>
<feature type="zinc finger region" description="C3H1-type" evidence="1">
    <location>
        <begin position="576"/>
        <end position="603"/>
    </location>
</feature>
<feature type="compositionally biased region" description="Polar residues" evidence="2">
    <location>
        <begin position="375"/>
        <end position="398"/>
    </location>
</feature>
<proteinExistence type="predicted"/>
<accession>H6BSK8</accession>
<dbReference type="GeneID" id="20307027"/>
<dbReference type="OMA" id="AGCHDTG"/>
<feature type="region of interest" description="Disordered" evidence="2">
    <location>
        <begin position="51"/>
        <end position="71"/>
    </location>
</feature>
<dbReference type="eggNOG" id="ENOG502S56J">
    <property type="taxonomic scope" value="Eukaryota"/>
</dbReference>
<dbReference type="Proteomes" id="UP000007304">
    <property type="component" value="Unassembled WGS sequence"/>
</dbReference>
<dbReference type="RefSeq" id="XP_009154677.1">
    <property type="nucleotide sequence ID" value="XM_009156429.1"/>
</dbReference>
<dbReference type="STRING" id="858893.H6BSK8"/>
<dbReference type="EMBL" id="JH226131">
    <property type="protein sequence ID" value="EHY54216.1"/>
    <property type="molecule type" value="Genomic_DNA"/>
</dbReference>
<dbReference type="InParanoid" id="H6BSK8"/>
<gene>
    <name evidence="4" type="ORF">HMPREF1120_02388</name>
</gene>
<dbReference type="PANTHER" id="PTHR37543:SF1">
    <property type="entry name" value="CCCH ZINC FINGER DNA BINDING PROTEIN (AFU_ORTHOLOGUE AFUA_5G12760)"/>
    <property type="match status" value="1"/>
</dbReference>
<dbReference type="VEuPathDB" id="FungiDB:HMPREF1120_02388"/>
<evidence type="ECO:0000313" key="4">
    <source>
        <dbReference type="EMBL" id="EHY54216.1"/>
    </source>
</evidence>
<feature type="compositionally biased region" description="Polar residues" evidence="2">
    <location>
        <begin position="299"/>
        <end position="310"/>
    </location>
</feature>
<evidence type="ECO:0000259" key="3">
    <source>
        <dbReference type="PROSITE" id="PS50103"/>
    </source>
</evidence>
<feature type="domain" description="C3H1-type" evidence="3">
    <location>
        <begin position="576"/>
        <end position="603"/>
    </location>
</feature>
<dbReference type="Pfam" id="PF25542">
    <property type="entry name" value="zf-CCCH_12"/>
    <property type="match status" value="1"/>
</dbReference>
<dbReference type="PROSITE" id="PS50103">
    <property type="entry name" value="ZF_C3H1"/>
    <property type="match status" value="1"/>
</dbReference>
<dbReference type="Pfam" id="PF25543">
    <property type="entry name" value="zf-CCCH_tandem"/>
    <property type="match status" value="1"/>
</dbReference>
<dbReference type="HOGENOM" id="CLU_026575_0_0_1"/>
<keyword evidence="5" id="KW-1185">Reference proteome</keyword>
<dbReference type="Pfam" id="PF25540">
    <property type="entry name" value="DUF7923"/>
    <property type="match status" value="1"/>
</dbReference>
<evidence type="ECO:0000256" key="2">
    <source>
        <dbReference type="SAM" id="MobiDB-lite"/>
    </source>
</evidence>
<feature type="compositionally biased region" description="Polar residues" evidence="2">
    <location>
        <begin position="484"/>
        <end position="494"/>
    </location>
</feature>
<dbReference type="PANTHER" id="PTHR37543">
    <property type="entry name" value="CCCH ZINC FINGER DNA BINDING PROTEIN (AFU_ORTHOLOGUE AFUA_5G12760)"/>
    <property type="match status" value="1"/>
</dbReference>
<keyword evidence="1" id="KW-0863">Zinc-finger</keyword>
<evidence type="ECO:0000313" key="5">
    <source>
        <dbReference type="Proteomes" id="UP000007304"/>
    </source>
</evidence>
<dbReference type="InterPro" id="IPR057683">
    <property type="entry name" value="DUF7923"/>
</dbReference>